<keyword evidence="2" id="KW-1185">Reference proteome</keyword>
<gene>
    <name evidence="1" type="ORF">CCV52592_1899</name>
</gene>
<dbReference type="EMBL" id="CP000767">
    <property type="protein sequence ID" value="EAU00089.1"/>
    <property type="molecule type" value="Genomic_DNA"/>
</dbReference>
<dbReference type="STRING" id="360105.CCV52592_1899"/>
<evidence type="ECO:0000313" key="1">
    <source>
        <dbReference type="EMBL" id="EAU00089.1"/>
    </source>
</evidence>
<dbReference type="HOGENOM" id="CLU_031615_1_0_7"/>
<dbReference type="AlphaFoldDB" id="A7GYK0"/>
<dbReference type="OrthoDB" id="5318537at2"/>
<accession>A7GYK0</accession>
<protein>
    <recommendedName>
        <fullName evidence="3">Protein hydE</fullName>
    </recommendedName>
</protein>
<dbReference type="Proteomes" id="UP000006380">
    <property type="component" value="Chromosome"/>
</dbReference>
<name>A7GYK0_CAMC5</name>
<evidence type="ECO:0000313" key="2">
    <source>
        <dbReference type="Proteomes" id="UP000006380"/>
    </source>
</evidence>
<reference evidence="1" key="1">
    <citation type="submission" date="2016-07" db="EMBL/GenBank/DDBJ databases">
        <title>Comparative genomics of the Campylobacter concisus group.</title>
        <authorList>
            <person name="Miller W.G."/>
            <person name="Yee E."/>
            <person name="Chapman M.H."/>
            <person name="Huynh S."/>
            <person name="Bono J.L."/>
            <person name="On S.L.W."/>
            <person name="StLeger J."/>
            <person name="Foster G."/>
            <person name="Parker C.T."/>
        </authorList>
    </citation>
    <scope>NUCLEOTIDE SEQUENCE</scope>
    <source>
        <strain evidence="1">525.92</strain>
    </source>
</reference>
<evidence type="ECO:0008006" key="3">
    <source>
        <dbReference type="Google" id="ProtNLM"/>
    </source>
</evidence>
<proteinExistence type="predicted"/>
<sequence length="494" mass="55173">MTLAFHFECLKNGEILSFLLQNFARNLPHAIEQNGENITLFVSSKEDELGSFSDYLAKNLPFSIFVKESKALAAKDLPAGSQNTQNLSLNNITPSQIEKFLRDLEPCENEFSVLSDICVSDQSVNSKNFSALLEECVSKIKGGQRLNLKDKSCEYELKAFENFKDIHFAIPTNLKALPKVFVADERSQITLASFEKPIISLKTNSIYRQNHPQTPSFFDVKAAKDLFIYALGMKLSQLGVNFLGVKILKQKEPPLKLIQLENSSVALNNFSYFKMADSEILGDGGLNLEISLCKFSDDKINLARKNDKTSVLFVPKFSNFSEIYSEISKDEGGAKLLESYRLAYGLPEGDIPGRESFFSLLCVAGRIFGFSDDFLKSGEILLANAMDFNGAKGVRIDCKMKSKLEFDAVKFIKSGMSFYLAGAGERNISFGYIESMAYFLSDFSFELRDEFGVQNVLLGGSLFECKTASNLIKKHLNPNIKTKFDIGFGIEVFV</sequence>
<organism evidence="1 2">
    <name type="scientific">Campylobacter curvus (strain 525.92)</name>
    <dbReference type="NCBI Taxonomy" id="360105"/>
    <lineage>
        <taxon>Bacteria</taxon>
        <taxon>Pseudomonadati</taxon>
        <taxon>Campylobacterota</taxon>
        <taxon>Epsilonproteobacteria</taxon>
        <taxon>Campylobacterales</taxon>
        <taxon>Campylobacteraceae</taxon>
        <taxon>Campylobacter</taxon>
    </lineage>
</organism>
<dbReference type="KEGG" id="ccv:CCV52592_1899"/>
<dbReference type="RefSeq" id="WP_011992310.1">
    <property type="nucleotide sequence ID" value="NC_009715.2"/>
</dbReference>